<dbReference type="Pfam" id="PF03119">
    <property type="entry name" value="DNA_ligase_ZBD"/>
    <property type="match status" value="1"/>
</dbReference>
<dbReference type="HAMAP" id="MF_01588">
    <property type="entry name" value="DNA_ligase_A"/>
    <property type="match status" value="1"/>
</dbReference>
<dbReference type="InterPro" id="IPR012340">
    <property type="entry name" value="NA-bd_OB-fold"/>
</dbReference>
<evidence type="ECO:0000256" key="1">
    <source>
        <dbReference type="ARBA" id="ARBA00012722"/>
    </source>
</evidence>
<dbReference type="InterPro" id="IPR004150">
    <property type="entry name" value="NAD_DNA_ligase_OB"/>
</dbReference>
<dbReference type="GO" id="GO:0046872">
    <property type="term" value="F:metal ion binding"/>
    <property type="evidence" value="ECO:0007669"/>
    <property type="project" value="UniProtKB-KW"/>
</dbReference>
<accession>A0A853END1</accession>
<evidence type="ECO:0000256" key="9">
    <source>
        <dbReference type="ARBA" id="ARBA00023027"/>
    </source>
</evidence>
<dbReference type="RefSeq" id="WP_179900554.1">
    <property type="nucleotide sequence ID" value="NZ_JACBXV010000081.1"/>
</dbReference>
<keyword evidence="7 13" id="KW-0862">Zinc</keyword>
<dbReference type="InterPro" id="IPR041663">
    <property type="entry name" value="DisA/LigA_HHH"/>
</dbReference>
<comment type="caution">
    <text evidence="17">The sequence shown here is derived from an EMBL/GenBank/DDBJ whole genome shotgun (WGS) entry which is preliminary data.</text>
</comment>
<feature type="binding site" evidence="13">
    <location>
        <position position="453"/>
    </location>
    <ligand>
        <name>Zn(2+)</name>
        <dbReference type="ChEBI" id="CHEBI:29105"/>
    </ligand>
</feature>
<evidence type="ECO:0000256" key="3">
    <source>
        <dbReference type="ARBA" id="ARBA00022598"/>
    </source>
</evidence>
<dbReference type="Pfam" id="PF00533">
    <property type="entry name" value="BRCT"/>
    <property type="match status" value="1"/>
</dbReference>
<dbReference type="InterPro" id="IPR001679">
    <property type="entry name" value="DNA_ligase"/>
</dbReference>
<dbReference type="SUPFAM" id="SSF52113">
    <property type="entry name" value="BRCT domain"/>
    <property type="match status" value="1"/>
</dbReference>
<evidence type="ECO:0000313" key="17">
    <source>
        <dbReference type="EMBL" id="NYS69266.1"/>
    </source>
</evidence>
<keyword evidence="5 13" id="KW-0479">Metal-binding</keyword>
<feature type="binding site" evidence="13">
    <location>
        <position position="456"/>
    </location>
    <ligand>
        <name>Zn(2+)</name>
        <dbReference type="ChEBI" id="CHEBI:29105"/>
    </ligand>
</feature>
<dbReference type="PANTHER" id="PTHR23389:SF9">
    <property type="entry name" value="DNA LIGASE"/>
    <property type="match status" value="1"/>
</dbReference>
<dbReference type="Gene3D" id="6.20.10.30">
    <property type="match status" value="1"/>
</dbReference>
<dbReference type="FunFam" id="2.40.50.140:FF:000012">
    <property type="entry name" value="DNA ligase"/>
    <property type="match status" value="1"/>
</dbReference>
<protein>
    <recommendedName>
        <fullName evidence="2 13">DNA ligase</fullName>
        <ecNumber evidence="1 13">6.5.1.2</ecNumber>
    </recommendedName>
    <alternativeName>
        <fullName evidence="13">Polydeoxyribonucleotide synthase [NAD(+)]</fullName>
    </alternativeName>
</protein>
<dbReference type="FunFam" id="3.40.50.10190:FF:000054">
    <property type="entry name" value="DNA ligase"/>
    <property type="match status" value="1"/>
</dbReference>
<evidence type="ECO:0000256" key="5">
    <source>
        <dbReference type="ARBA" id="ARBA00022723"/>
    </source>
</evidence>
<organism evidence="17 18">
    <name type="scientific">Actinomyces bowdenii</name>
    <dbReference type="NCBI Taxonomy" id="131109"/>
    <lineage>
        <taxon>Bacteria</taxon>
        <taxon>Bacillati</taxon>
        <taxon>Actinomycetota</taxon>
        <taxon>Actinomycetes</taxon>
        <taxon>Actinomycetales</taxon>
        <taxon>Actinomycetaceae</taxon>
        <taxon>Actinomyces</taxon>
    </lineage>
</organism>
<feature type="binding site" evidence="13">
    <location>
        <position position="472"/>
    </location>
    <ligand>
        <name>Zn(2+)</name>
        <dbReference type="ChEBI" id="CHEBI:29105"/>
    </ligand>
</feature>
<dbReference type="SUPFAM" id="SSF50249">
    <property type="entry name" value="Nucleic acid-binding proteins"/>
    <property type="match status" value="1"/>
</dbReference>
<feature type="binding site" evidence="13">
    <location>
        <position position="359"/>
    </location>
    <ligand>
        <name>NAD(+)</name>
        <dbReference type="ChEBI" id="CHEBI:57540"/>
    </ligand>
</feature>
<dbReference type="InterPro" id="IPR013839">
    <property type="entry name" value="DNAligase_adenylation"/>
</dbReference>
<dbReference type="Pfam" id="PF01653">
    <property type="entry name" value="DNA_ligase_aden"/>
    <property type="match status" value="1"/>
</dbReference>
<evidence type="ECO:0000256" key="14">
    <source>
        <dbReference type="RuleBase" id="RU000618"/>
    </source>
</evidence>
<evidence type="ECO:0000256" key="6">
    <source>
        <dbReference type="ARBA" id="ARBA00022763"/>
    </source>
</evidence>
<evidence type="ECO:0000256" key="11">
    <source>
        <dbReference type="ARBA" id="ARBA00034005"/>
    </source>
</evidence>
<evidence type="ECO:0000256" key="15">
    <source>
        <dbReference type="SAM" id="MobiDB-lite"/>
    </source>
</evidence>
<name>A0A853END1_9ACTO</name>
<dbReference type="Gene3D" id="3.30.470.30">
    <property type="entry name" value="DNA ligase/mRNA capping enzyme"/>
    <property type="match status" value="1"/>
</dbReference>
<dbReference type="CDD" id="cd00114">
    <property type="entry name" value="LIGANc"/>
    <property type="match status" value="1"/>
</dbReference>
<comment type="cofactor">
    <cofactor evidence="13">
        <name>Mg(2+)</name>
        <dbReference type="ChEBI" id="CHEBI:18420"/>
    </cofactor>
    <cofactor evidence="13">
        <name>Mn(2+)</name>
        <dbReference type="ChEBI" id="CHEBI:29035"/>
    </cofactor>
</comment>
<dbReference type="EMBL" id="JACBXV010000081">
    <property type="protein sequence ID" value="NYS69266.1"/>
    <property type="molecule type" value="Genomic_DNA"/>
</dbReference>
<reference evidence="17 18" key="1">
    <citation type="submission" date="2020-07" db="EMBL/GenBank/DDBJ databases">
        <title>MOT database genomes.</title>
        <authorList>
            <person name="Joseph S."/>
            <person name="Aduse-Opoku J."/>
            <person name="Hashim A."/>
            <person name="Wade W."/>
            <person name="Curtis M."/>
        </authorList>
    </citation>
    <scope>NUCLEOTIDE SEQUENCE [LARGE SCALE GENOMIC DNA]</scope>
    <source>
        <strain evidence="17 18">WMus004</strain>
    </source>
</reference>
<dbReference type="CDD" id="cd17748">
    <property type="entry name" value="BRCT_DNA_ligase_like"/>
    <property type="match status" value="1"/>
</dbReference>
<dbReference type="Gene3D" id="1.10.150.20">
    <property type="entry name" value="5' to 3' exonuclease, C-terminal subdomain"/>
    <property type="match status" value="2"/>
</dbReference>
<keyword evidence="9 13" id="KW-0520">NAD</keyword>
<dbReference type="Gene3D" id="2.40.50.140">
    <property type="entry name" value="Nucleic acid-binding proteins"/>
    <property type="match status" value="1"/>
</dbReference>
<evidence type="ECO:0000256" key="13">
    <source>
        <dbReference type="HAMAP-Rule" id="MF_01588"/>
    </source>
</evidence>
<evidence type="ECO:0000256" key="10">
    <source>
        <dbReference type="ARBA" id="ARBA00023204"/>
    </source>
</evidence>
<dbReference type="SMART" id="SM00292">
    <property type="entry name" value="BRCT"/>
    <property type="match status" value="1"/>
</dbReference>
<evidence type="ECO:0000313" key="18">
    <source>
        <dbReference type="Proteomes" id="UP000572528"/>
    </source>
</evidence>
<comment type="similarity">
    <text evidence="12 13">Belongs to the NAD-dependent DNA ligase family. LigA subfamily.</text>
</comment>
<evidence type="ECO:0000256" key="2">
    <source>
        <dbReference type="ARBA" id="ARBA00013308"/>
    </source>
</evidence>
<dbReference type="Pfam" id="PF03120">
    <property type="entry name" value="OB_DNA_ligase"/>
    <property type="match status" value="1"/>
</dbReference>
<dbReference type="GO" id="GO:0005829">
    <property type="term" value="C:cytosol"/>
    <property type="evidence" value="ECO:0007669"/>
    <property type="project" value="TreeGrafter"/>
</dbReference>
<dbReference type="Gene3D" id="1.10.287.610">
    <property type="entry name" value="Helix hairpin bin"/>
    <property type="match status" value="1"/>
</dbReference>
<dbReference type="InterPro" id="IPR018239">
    <property type="entry name" value="DNA_ligase_AS"/>
</dbReference>
<keyword evidence="3 13" id="KW-0436">Ligase</keyword>
<dbReference type="SMART" id="SM00532">
    <property type="entry name" value="LIGANc"/>
    <property type="match status" value="1"/>
</dbReference>
<dbReference type="GO" id="GO:0006260">
    <property type="term" value="P:DNA replication"/>
    <property type="evidence" value="ECO:0007669"/>
    <property type="project" value="UniProtKB-KW"/>
</dbReference>
<dbReference type="GO" id="GO:0003911">
    <property type="term" value="F:DNA ligase (NAD+) activity"/>
    <property type="evidence" value="ECO:0007669"/>
    <property type="project" value="UniProtKB-UniRule"/>
</dbReference>
<feature type="binding site" evidence="13">
    <location>
        <position position="205"/>
    </location>
    <ligand>
        <name>NAD(+)</name>
        <dbReference type="ChEBI" id="CHEBI:57540"/>
    </ligand>
</feature>
<dbReference type="Proteomes" id="UP000572528">
    <property type="component" value="Unassembled WGS sequence"/>
</dbReference>
<dbReference type="PANTHER" id="PTHR23389">
    <property type="entry name" value="CHROMOSOME TRANSMISSION FIDELITY FACTOR 18"/>
    <property type="match status" value="1"/>
</dbReference>
<comment type="catalytic activity">
    <reaction evidence="11 13 14">
        <text>NAD(+) + (deoxyribonucleotide)n-3'-hydroxyl + 5'-phospho-(deoxyribonucleotide)m = (deoxyribonucleotide)n+m + AMP + beta-nicotinamide D-nucleotide.</text>
        <dbReference type="EC" id="6.5.1.2"/>
    </reaction>
</comment>
<dbReference type="Pfam" id="PF12826">
    <property type="entry name" value="HHH_2"/>
    <property type="match status" value="1"/>
</dbReference>
<feature type="binding site" evidence="13">
    <location>
        <position position="145"/>
    </location>
    <ligand>
        <name>NAD(+)</name>
        <dbReference type="ChEBI" id="CHEBI:57540"/>
    </ligand>
</feature>
<dbReference type="SUPFAM" id="SSF56091">
    <property type="entry name" value="DNA ligase/mRNA capping enzyme, catalytic domain"/>
    <property type="match status" value="1"/>
</dbReference>
<keyword evidence="13" id="KW-0464">Manganese</keyword>
<dbReference type="PROSITE" id="PS01056">
    <property type="entry name" value="DNA_LIGASE_N2"/>
    <property type="match status" value="1"/>
</dbReference>
<keyword evidence="4 13" id="KW-0235">DNA replication</keyword>
<feature type="region of interest" description="Disordered" evidence="15">
    <location>
        <begin position="1"/>
        <end position="26"/>
    </location>
</feature>
<dbReference type="EC" id="6.5.1.2" evidence="1 13"/>
<dbReference type="NCBIfam" id="TIGR00575">
    <property type="entry name" value="dnlj"/>
    <property type="match status" value="1"/>
</dbReference>
<dbReference type="InterPro" id="IPR033136">
    <property type="entry name" value="DNA_ligase_CS"/>
</dbReference>
<keyword evidence="8 13" id="KW-0460">Magnesium</keyword>
<feature type="region of interest" description="Disordered" evidence="15">
    <location>
        <begin position="725"/>
        <end position="745"/>
    </location>
</feature>
<evidence type="ECO:0000256" key="8">
    <source>
        <dbReference type="ARBA" id="ARBA00022842"/>
    </source>
</evidence>
<dbReference type="InterPro" id="IPR013840">
    <property type="entry name" value="DNAligase_N"/>
</dbReference>
<sequence length="836" mass="89513">MHTASPHEIAPGTPAAPSRSGEAGGLSAIPADRRARWNELVLSIEGARDAYYNAVDAQSPMSDAEYDRLYRELEELESAYPALAAAGSPTQSVGGRATTDFAPAAHHERMYSLQDVFSTQEVQEWAARMVAETGIPDEELAMTAEVKIDGLAVALTYEDGVLTRAATRGDGTTGEDVTGNVRTIADVPRVLSGTGHPRLLEVRGEVYFPVKEFEAFNEARRSQNVERAADGAPLLQVFANPRNAAAGSLRQKNPAITASRPLSMIAHGVGAVILQEDQEPVAQQHEWYERLRAWGLPVSPYNAVVRGRAEREAYIADYATHRHDLLHEIDGIVFKIDDRAVQRALGATSRVPRWAAAYKYPPEEVRTRLLDIDVQVGRTGRVTPFGIMEPVLVAGSRVARATLHNATEVARKGVLIGDTVILRKAGDVIPEILGPVPELRDGSERGFVMPEHCPSCGTALAPAKDGDVDVRCPNTRSCPAQVTERIAHIGSRGALDIEGLGDEAASALTRPDAGRTEALAALAAGHSLETERGSISLPAQELEAMAVSERVEAVAERIRAAGILEQPPVLDGEAGLFDLAEEDLREVFVWRAVTRRGTPTGDWRRSRFFWTKQVHAPDGRVKRPTAASRSTTAMLAQLQAAKDRPLWRILVALSVRHVGPTAARALADRFGSLDELCRADEDQLAEVEGVGPTIAASWVAWREVDWHREILRRWTQAGVRMVDDGASAGRARPAGDDSGDGGAPGAARTLEGLTIVVTGSLEGFTRDGAKEAIIARGGKASGSVSKRTSFVVVGDKAGSKEAKARQLGLPILDEAGFTALLEGGPTAVDAGGGQSD</sequence>
<keyword evidence="6 13" id="KW-0227">DNA damage</keyword>
<dbReference type="PROSITE" id="PS01055">
    <property type="entry name" value="DNA_LIGASE_N1"/>
    <property type="match status" value="1"/>
</dbReference>
<evidence type="ECO:0000256" key="4">
    <source>
        <dbReference type="ARBA" id="ARBA00022705"/>
    </source>
</evidence>
<evidence type="ECO:0000256" key="7">
    <source>
        <dbReference type="ARBA" id="ARBA00022833"/>
    </source>
</evidence>
<feature type="binding site" evidence="13">
    <location>
        <position position="335"/>
    </location>
    <ligand>
        <name>NAD(+)</name>
        <dbReference type="ChEBI" id="CHEBI:57540"/>
    </ligand>
</feature>
<proteinExistence type="inferred from homology"/>
<feature type="binding site" evidence="13">
    <location>
        <begin position="112"/>
        <end position="113"/>
    </location>
    <ligand>
        <name>NAD(+)</name>
        <dbReference type="ChEBI" id="CHEBI:57540"/>
    </ligand>
</feature>
<dbReference type="InterPro" id="IPR004149">
    <property type="entry name" value="Znf_DNAligase_C4"/>
</dbReference>
<dbReference type="AlphaFoldDB" id="A0A853END1"/>
<comment type="function">
    <text evidence="13">DNA ligase that catalyzes the formation of phosphodiester linkages between 5'-phosphoryl and 3'-hydroxyl groups in double-stranded DNA using NAD as a coenzyme and as the energy source for the reaction. It is essential for DNA replication and repair of damaged DNA.</text>
</comment>
<gene>
    <name evidence="13 17" type="primary">ligA</name>
    <name evidence="17" type="ORF">HZZ05_06995</name>
</gene>
<keyword evidence="10 13" id="KW-0234">DNA repair</keyword>
<evidence type="ECO:0000259" key="16">
    <source>
        <dbReference type="PROSITE" id="PS50172"/>
    </source>
</evidence>
<feature type="active site" description="N6-AMP-lysine intermediate" evidence="13">
    <location>
        <position position="147"/>
    </location>
</feature>
<dbReference type="NCBIfam" id="NF005932">
    <property type="entry name" value="PRK07956.1"/>
    <property type="match status" value="1"/>
</dbReference>
<feature type="binding site" evidence="13">
    <location>
        <position position="478"/>
    </location>
    <ligand>
        <name>Zn(2+)</name>
        <dbReference type="ChEBI" id="CHEBI:29105"/>
    </ligand>
</feature>
<dbReference type="SUPFAM" id="SSF47781">
    <property type="entry name" value="RuvA domain 2-like"/>
    <property type="match status" value="1"/>
</dbReference>
<dbReference type="GO" id="GO:0006281">
    <property type="term" value="P:DNA repair"/>
    <property type="evidence" value="ECO:0007669"/>
    <property type="project" value="UniProtKB-KW"/>
</dbReference>
<dbReference type="Gene3D" id="3.40.50.10190">
    <property type="entry name" value="BRCT domain"/>
    <property type="match status" value="1"/>
</dbReference>
<feature type="binding site" evidence="13">
    <location>
        <position position="168"/>
    </location>
    <ligand>
        <name>NAD(+)</name>
        <dbReference type="ChEBI" id="CHEBI:57540"/>
    </ligand>
</feature>
<evidence type="ECO:0000256" key="12">
    <source>
        <dbReference type="ARBA" id="ARBA00060881"/>
    </source>
</evidence>
<dbReference type="PROSITE" id="PS50172">
    <property type="entry name" value="BRCT"/>
    <property type="match status" value="1"/>
</dbReference>
<feature type="domain" description="BRCT" evidence="16">
    <location>
        <begin position="745"/>
        <end position="814"/>
    </location>
</feature>
<dbReference type="InterPro" id="IPR010994">
    <property type="entry name" value="RuvA_2-like"/>
</dbReference>
<dbReference type="InterPro" id="IPR001357">
    <property type="entry name" value="BRCT_dom"/>
</dbReference>
<dbReference type="InterPro" id="IPR036420">
    <property type="entry name" value="BRCT_dom_sf"/>
</dbReference>
<feature type="binding site" evidence="13">
    <location>
        <begin position="63"/>
        <end position="67"/>
    </location>
    <ligand>
        <name>NAD(+)</name>
        <dbReference type="ChEBI" id="CHEBI:57540"/>
    </ligand>
</feature>